<dbReference type="EMBL" id="CAJNOG010000180">
    <property type="protein sequence ID" value="CAF1046633.1"/>
    <property type="molecule type" value="Genomic_DNA"/>
</dbReference>
<evidence type="ECO:0000259" key="9">
    <source>
        <dbReference type="PROSITE" id="PS50262"/>
    </source>
</evidence>
<evidence type="ECO:0000256" key="4">
    <source>
        <dbReference type="ARBA" id="ARBA00023040"/>
    </source>
</evidence>
<feature type="transmembrane region" description="Helical" evidence="8">
    <location>
        <begin position="215"/>
        <end position="232"/>
    </location>
</feature>
<name>A0A814K522_9BILA</name>
<sequence length="318" mass="36512">MLLSYIGQQLIFYGGIFLIFVGIYGNGMNVLIFLSIRSYRTNPSTFYFLIGSIDNILYILINLISRIVATGDGIDLTRTSIIWCKIRPFFASTLPLINLTCSCLAAIDQFFITSKHVKIRRCSNIKWAHKIVLCFITIWSLHAIPIFIFYEISPITQTCGNTNAAYGIYTTIHLLGLATSIPAILMVFFGYLAYRNIHMTRNLNRQDADRQLMRMTLFQVLLNIVCIVPYGINNLYSLVTSGVSKGADRLQLEYFISTILTLLTYGYFTGSCYMFWISSSRFRKATKDRICFWRRQNRINALQTVTYGRTAFEMKTQN</sequence>
<comment type="subcellular location">
    <subcellularLocation>
        <location evidence="1">Membrane</location>
        <topology evidence="1">Multi-pass membrane protein</topology>
    </subcellularLocation>
</comment>
<keyword evidence="6" id="KW-0675">Receptor</keyword>
<evidence type="ECO:0000256" key="8">
    <source>
        <dbReference type="SAM" id="Phobius"/>
    </source>
</evidence>
<evidence type="ECO:0000256" key="1">
    <source>
        <dbReference type="ARBA" id="ARBA00004141"/>
    </source>
</evidence>
<dbReference type="GO" id="GO:0005886">
    <property type="term" value="C:plasma membrane"/>
    <property type="evidence" value="ECO:0007669"/>
    <property type="project" value="TreeGrafter"/>
</dbReference>
<dbReference type="SUPFAM" id="SSF81321">
    <property type="entry name" value="Family A G protein-coupled receptor-like"/>
    <property type="match status" value="1"/>
</dbReference>
<dbReference type="AlphaFoldDB" id="A0A814K522"/>
<evidence type="ECO:0000256" key="6">
    <source>
        <dbReference type="ARBA" id="ARBA00023170"/>
    </source>
</evidence>
<evidence type="ECO:0000256" key="3">
    <source>
        <dbReference type="ARBA" id="ARBA00022989"/>
    </source>
</evidence>
<dbReference type="InterPro" id="IPR017452">
    <property type="entry name" value="GPCR_Rhodpsn_7TM"/>
</dbReference>
<dbReference type="Proteomes" id="UP000663845">
    <property type="component" value="Unassembled WGS sequence"/>
</dbReference>
<feature type="transmembrane region" description="Helical" evidence="8">
    <location>
        <begin position="252"/>
        <end position="277"/>
    </location>
</feature>
<comment type="caution">
    <text evidence="10">The sequence shown here is derived from an EMBL/GenBank/DDBJ whole genome shotgun (WGS) entry which is preliminary data.</text>
</comment>
<feature type="transmembrane region" description="Helical" evidence="8">
    <location>
        <begin position="12"/>
        <end position="34"/>
    </location>
</feature>
<protein>
    <recommendedName>
        <fullName evidence="9">G-protein coupled receptors family 1 profile domain-containing protein</fullName>
    </recommendedName>
</protein>
<accession>A0A814K522</accession>
<evidence type="ECO:0000256" key="5">
    <source>
        <dbReference type="ARBA" id="ARBA00023136"/>
    </source>
</evidence>
<keyword evidence="7" id="KW-0807">Transducer</keyword>
<dbReference type="PANTHER" id="PTHR45695:SF15">
    <property type="entry name" value="OPSIN RH2"/>
    <property type="match status" value="1"/>
</dbReference>
<feature type="transmembrane region" description="Helical" evidence="8">
    <location>
        <begin position="172"/>
        <end position="194"/>
    </location>
</feature>
<feature type="transmembrane region" description="Helical" evidence="8">
    <location>
        <begin position="89"/>
        <end position="111"/>
    </location>
</feature>
<dbReference type="Proteomes" id="UP000663891">
    <property type="component" value="Unassembled WGS sequence"/>
</dbReference>
<dbReference type="InterPro" id="IPR000276">
    <property type="entry name" value="GPCR_Rhodpsn"/>
</dbReference>
<dbReference type="Pfam" id="PF00001">
    <property type="entry name" value="7tm_1"/>
    <property type="match status" value="1"/>
</dbReference>
<evidence type="ECO:0000256" key="2">
    <source>
        <dbReference type="ARBA" id="ARBA00022692"/>
    </source>
</evidence>
<proteinExistence type="predicted"/>
<gene>
    <name evidence="10" type="ORF">JYZ213_LOCUS18443</name>
    <name evidence="11" type="ORF">VCS650_LOCUS19337</name>
</gene>
<keyword evidence="5 8" id="KW-0472">Membrane</keyword>
<keyword evidence="4" id="KW-0297">G-protein coupled receptor</keyword>
<organism evidence="10 12">
    <name type="scientific">Adineta steineri</name>
    <dbReference type="NCBI Taxonomy" id="433720"/>
    <lineage>
        <taxon>Eukaryota</taxon>
        <taxon>Metazoa</taxon>
        <taxon>Spiralia</taxon>
        <taxon>Gnathifera</taxon>
        <taxon>Rotifera</taxon>
        <taxon>Eurotatoria</taxon>
        <taxon>Bdelloidea</taxon>
        <taxon>Adinetida</taxon>
        <taxon>Adinetidae</taxon>
        <taxon>Adineta</taxon>
    </lineage>
</organism>
<dbReference type="PANTHER" id="PTHR45695">
    <property type="entry name" value="LEUCOKININ RECEPTOR-RELATED"/>
    <property type="match status" value="1"/>
</dbReference>
<evidence type="ECO:0000313" key="12">
    <source>
        <dbReference type="Proteomes" id="UP000663845"/>
    </source>
</evidence>
<keyword evidence="3 8" id="KW-1133">Transmembrane helix</keyword>
<evidence type="ECO:0000313" key="11">
    <source>
        <dbReference type="EMBL" id="CAF1086931.1"/>
    </source>
</evidence>
<dbReference type="PROSITE" id="PS50262">
    <property type="entry name" value="G_PROTEIN_RECEP_F1_2"/>
    <property type="match status" value="1"/>
</dbReference>
<dbReference type="OrthoDB" id="10058717at2759"/>
<dbReference type="EMBL" id="CAJNON010000192">
    <property type="protein sequence ID" value="CAF1086931.1"/>
    <property type="molecule type" value="Genomic_DNA"/>
</dbReference>
<feature type="domain" description="G-protein coupled receptors family 1 profile" evidence="9">
    <location>
        <begin position="25"/>
        <end position="275"/>
    </location>
</feature>
<dbReference type="GO" id="GO:0004930">
    <property type="term" value="F:G protein-coupled receptor activity"/>
    <property type="evidence" value="ECO:0007669"/>
    <property type="project" value="UniProtKB-KW"/>
</dbReference>
<evidence type="ECO:0000256" key="7">
    <source>
        <dbReference type="ARBA" id="ARBA00023224"/>
    </source>
</evidence>
<feature type="transmembrane region" description="Helical" evidence="8">
    <location>
        <begin position="46"/>
        <end position="69"/>
    </location>
</feature>
<dbReference type="Gene3D" id="1.20.1070.10">
    <property type="entry name" value="Rhodopsin 7-helix transmembrane proteins"/>
    <property type="match status" value="1"/>
</dbReference>
<reference evidence="10" key="1">
    <citation type="submission" date="2021-02" db="EMBL/GenBank/DDBJ databases">
        <authorList>
            <person name="Nowell W R."/>
        </authorList>
    </citation>
    <scope>NUCLEOTIDE SEQUENCE</scope>
</reference>
<evidence type="ECO:0000313" key="10">
    <source>
        <dbReference type="EMBL" id="CAF1046633.1"/>
    </source>
</evidence>
<keyword evidence="2 8" id="KW-0812">Transmembrane</keyword>
<feature type="transmembrane region" description="Helical" evidence="8">
    <location>
        <begin position="131"/>
        <end position="152"/>
    </location>
</feature>